<dbReference type="EMBL" id="CP042469">
    <property type="protein sequence ID" value="QOX63497.1"/>
    <property type="molecule type" value="Genomic_DNA"/>
</dbReference>
<reference evidence="1" key="1">
    <citation type="submission" date="2019-08" db="EMBL/GenBank/DDBJ databases">
        <title>Genome sequence of Clostridiales bacterium MT110.</title>
        <authorList>
            <person name="Cao J."/>
        </authorList>
    </citation>
    <scope>NUCLEOTIDE SEQUENCE</scope>
    <source>
        <strain evidence="1">MT110</strain>
    </source>
</reference>
<proteinExistence type="predicted"/>
<sequence>MNSAKCRKRLETLVKDNLIVIMPILLIGLLFITWLYYDSISNEIDKEQEKTRIMAHGVDVQLNSSIQALKQIGILLSYHQADENSKNTELLLRQFEENQTVFQSIQLVDKRDDSQSPASITLSSEKAAITISMPSGEMELIGIIDFPTICSEMLTSQGIGDDTLSIALIQGKNSPVMLKDFSNRTKKQNRYYEELISRAAKTKASDAYLRFPGNGGIVTTAELKSVPWTLICVRDPARIHYVVIPLIVFLLANLVMIILYLSMSMRRFRKIRRTIELKDVKLEFLEYHDRLTGVENRAYLYQKLDLKSYLGSAKNMALIYINVDSFKNVNDTFGHSFGDELLINVSGVLKNCMADPCKLIHLGGDEFACLIPDRDYSEVFDMIQNIRNQFMDSIICCDRSIYISISIGVSMYPDHGKDFDTLLRYADIALHSAKAQGKSAFAFYEPSMNLAIEKRLKIEQHLRSTPELDEFYIVFQPQVSTKSGTIRGFEALLRWNSDTLGNVDTGEFISVAEDTGIIVPIGEWVIREACSQIGSLNSARNTSYTLAVNVSPIQLKSPGYSSNLKKILEETSFDPKLLEIEITENVFIHHKDGMITETLEELLRIGVRVALDDFGTGYSSLSYLNKLPIQTLKVDKNFISNQRDPRTRSMLESIIIMAHKLQLSVIAEGVEKKEELALLKRLDCDFIQGYYFSKPVLFEEIFSLDIL</sequence>
<protein>
    <submittedName>
        <fullName evidence="1">EAL domain-containing protein</fullName>
    </submittedName>
</protein>
<dbReference type="Proteomes" id="UP000594014">
    <property type="component" value="Chromosome"/>
</dbReference>
<gene>
    <name evidence="1" type="ORF">FRZ06_09110</name>
</gene>
<keyword evidence="2" id="KW-1185">Reference proteome</keyword>
<accession>A0ACD1AAL1</accession>
<name>A0ACD1AAL1_9FIRM</name>
<organism evidence="1 2">
    <name type="scientific">Anoxybacterium hadale</name>
    <dbReference type="NCBI Taxonomy" id="3408580"/>
    <lineage>
        <taxon>Bacteria</taxon>
        <taxon>Bacillati</taxon>
        <taxon>Bacillota</taxon>
        <taxon>Clostridia</taxon>
        <taxon>Peptostreptococcales</taxon>
        <taxon>Anaerovoracaceae</taxon>
        <taxon>Anoxybacterium</taxon>
    </lineage>
</organism>
<evidence type="ECO:0000313" key="1">
    <source>
        <dbReference type="EMBL" id="QOX63497.1"/>
    </source>
</evidence>
<evidence type="ECO:0000313" key="2">
    <source>
        <dbReference type="Proteomes" id="UP000594014"/>
    </source>
</evidence>